<feature type="compositionally biased region" description="Polar residues" evidence="2">
    <location>
        <begin position="327"/>
        <end position="338"/>
    </location>
</feature>
<proteinExistence type="predicted"/>
<dbReference type="InterPro" id="IPR019448">
    <property type="entry name" value="NT-C2"/>
</dbReference>
<organism evidence="4 5">
    <name type="scientific">Cyanidioschyzon merolae (strain NIES-3377 / 10D)</name>
    <name type="common">Unicellular red alga</name>
    <dbReference type="NCBI Taxonomy" id="280699"/>
    <lineage>
        <taxon>Eukaryota</taxon>
        <taxon>Rhodophyta</taxon>
        <taxon>Bangiophyceae</taxon>
        <taxon>Cyanidiales</taxon>
        <taxon>Cyanidiaceae</taxon>
        <taxon>Cyanidioschyzon</taxon>
    </lineage>
</organism>
<dbReference type="PROSITE" id="PS51840">
    <property type="entry name" value="C2_NT"/>
    <property type="match status" value="1"/>
</dbReference>
<feature type="coiled-coil region" evidence="1">
    <location>
        <begin position="594"/>
        <end position="621"/>
    </location>
</feature>
<feature type="coiled-coil region" evidence="1">
    <location>
        <begin position="814"/>
        <end position="851"/>
    </location>
</feature>
<dbReference type="Proteomes" id="UP000007014">
    <property type="component" value="Chromosome 13"/>
</dbReference>
<gene>
    <name evidence="4" type="ORF">CYME_CMM090C</name>
</gene>
<dbReference type="AlphaFoldDB" id="M1UT87"/>
<feature type="region of interest" description="Disordered" evidence="2">
    <location>
        <begin position="189"/>
        <end position="341"/>
    </location>
</feature>
<evidence type="ECO:0000313" key="5">
    <source>
        <dbReference type="Proteomes" id="UP000007014"/>
    </source>
</evidence>
<evidence type="ECO:0000259" key="3">
    <source>
        <dbReference type="PROSITE" id="PS51840"/>
    </source>
</evidence>
<accession>M1UT87</accession>
<feature type="region of interest" description="Disordered" evidence="2">
    <location>
        <begin position="435"/>
        <end position="485"/>
    </location>
</feature>
<keyword evidence="5" id="KW-1185">Reference proteome</keyword>
<evidence type="ECO:0000256" key="1">
    <source>
        <dbReference type="SAM" id="Coils"/>
    </source>
</evidence>
<feature type="compositionally biased region" description="Polar residues" evidence="2">
    <location>
        <begin position="271"/>
        <end position="296"/>
    </location>
</feature>
<evidence type="ECO:0000256" key="2">
    <source>
        <dbReference type="SAM" id="MobiDB-lite"/>
    </source>
</evidence>
<keyword evidence="1" id="KW-0175">Coiled coil</keyword>
<dbReference type="RefSeq" id="XP_005537002.1">
    <property type="nucleotide sequence ID" value="XM_005536945.1"/>
</dbReference>
<evidence type="ECO:0000313" key="4">
    <source>
        <dbReference type="EMBL" id="BAM80966.1"/>
    </source>
</evidence>
<dbReference type="GeneID" id="16995118"/>
<name>M1UT87_CYAM1</name>
<feature type="compositionally biased region" description="Basic and acidic residues" evidence="2">
    <location>
        <begin position="249"/>
        <end position="268"/>
    </location>
</feature>
<reference evidence="4 5" key="2">
    <citation type="journal article" date="2007" name="BMC Biol.">
        <title>A 100%-complete sequence reveals unusually simple genomic features in the hot-spring red alga Cyanidioschyzon merolae.</title>
        <authorList>
            <person name="Nozaki H."/>
            <person name="Takano H."/>
            <person name="Misumi O."/>
            <person name="Terasawa K."/>
            <person name="Matsuzaki M."/>
            <person name="Maruyama S."/>
            <person name="Nishida K."/>
            <person name="Yagisawa F."/>
            <person name="Yoshida Y."/>
            <person name="Fujiwara T."/>
            <person name="Takio S."/>
            <person name="Tamura K."/>
            <person name="Chung S.J."/>
            <person name="Nakamura S."/>
            <person name="Kuroiwa H."/>
            <person name="Tanaka K."/>
            <person name="Sato N."/>
            <person name="Kuroiwa T."/>
        </authorList>
    </citation>
    <scope>NUCLEOTIDE SEQUENCE [LARGE SCALE GENOMIC DNA]</scope>
    <source>
        <strain evidence="4 5">10D</strain>
    </source>
</reference>
<feature type="domain" description="C2 NT-type" evidence="3">
    <location>
        <begin position="9"/>
        <end position="158"/>
    </location>
</feature>
<sequence length="882" mass="97286">MFRRVSKLPSRLQKERQTFQFDVQLVGFQGSPRQRAVVLQLQRGLRTATSQPFETNPAGQRVALAESLSIICSLYRDRKTGKFESKDCKLRLLTWQAPGKRQPSRGSELSSKALEKVHFDLVMFLGELGSGVQREHVFVLSNGSRIFARVCLSWMGSALPSGSRDSVSSYAPSELSQWSVESTLWSDDSESSAEASTLSKEQLHAQPVQPSVVLEPTSSATDGHANAGVTGTLPATEMKRRVSSSVSGPDERPSTPGKDEQVFGKKEGAISTASLVGKSASSATQVLSPSTAASQEKSARYATDQDSGGHVRIEDAFAGTGTHGARPSSSRTPGTTNGIAPEEERTLPTAQCAAHAAALARTLSLLTAPLASESESGYETVRVAQEIPSNSSPQINGDEMDTAETVTLAWKKCASLVSALSGLSHQLSVMRAHLQPHSAASEHQHPVALAEQQPPGRAVGSVRTSQPTRSDLGEGPNSQAPLARGMEPALTSVVTLRKQLKDLSDAVLVRDQILQKRYSHQLRKVVIVLQRLSGTELPALYQHVEHCFDLTASQIAGLLERLRRHRSMSVTRPMACVPSERDPRLENDSICSTLRQAKVELKHLRKKMHMFQGEMQQQAQEACERLQRGRVSVEGRLARVTQRQTTLARKLSKETSDCRAHLFAWRLQWEAFEKDMLQGFQELHHALQRNKAQHVFVQQNAASFSPAEALPERISIRMQRPRHQVLRLKTELLLLKSTCTKAIDQWQQWWASVVASLAHVKASSCTIQAQQSTLNQIGEKAAVAGQAASGTHGVTAYAVNADVLPLSFDEHALLQELIETKVELAQQREHEENLRRDMRRQQRDYQNVITKLGETVSKLEVRLARKRMRQKNLVHIEPSSYT</sequence>
<protein>
    <recommendedName>
        <fullName evidence="3">C2 NT-type domain-containing protein</fullName>
    </recommendedName>
</protein>
<dbReference type="EMBL" id="AP006495">
    <property type="protein sequence ID" value="BAM80966.1"/>
    <property type="molecule type" value="Genomic_DNA"/>
</dbReference>
<dbReference type="KEGG" id="cme:CYME_CMM090C"/>
<reference evidence="4 5" key="1">
    <citation type="journal article" date="2004" name="Nature">
        <title>Genome sequence of the ultrasmall unicellular red alga Cyanidioschyzon merolae 10D.</title>
        <authorList>
            <person name="Matsuzaki M."/>
            <person name="Misumi O."/>
            <person name="Shin-i T."/>
            <person name="Maruyama S."/>
            <person name="Takahara M."/>
            <person name="Miyagishima S."/>
            <person name="Mori T."/>
            <person name="Nishida K."/>
            <person name="Yagisawa F."/>
            <person name="Nishida K."/>
            <person name="Yoshida Y."/>
            <person name="Nishimura Y."/>
            <person name="Nakao S."/>
            <person name="Kobayashi T."/>
            <person name="Momoyama Y."/>
            <person name="Higashiyama T."/>
            <person name="Minoda A."/>
            <person name="Sano M."/>
            <person name="Nomoto H."/>
            <person name="Oishi K."/>
            <person name="Hayashi H."/>
            <person name="Ohta F."/>
            <person name="Nishizaka S."/>
            <person name="Haga S."/>
            <person name="Miura S."/>
            <person name="Morishita T."/>
            <person name="Kabeya Y."/>
            <person name="Terasawa K."/>
            <person name="Suzuki Y."/>
            <person name="Ishii Y."/>
            <person name="Asakawa S."/>
            <person name="Takano H."/>
            <person name="Ohta N."/>
            <person name="Kuroiwa H."/>
            <person name="Tanaka K."/>
            <person name="Shimizu N."/>
            <person name="Sugano S."/>
            <person name="Sato N."/>
            <person name="Nozaki H."/>
            <person name="Ogasawara N."/>
            <person name="Kohara Y."/>
            <person name="Kuroiwa T."/>
        </authorList>
    </citation>
    <scope>NUCLEOTIDE SEQUENCE [LARGE SCALE GENOMIC DNA]</scope>
    <source>
        <strain evidence="4 5">10D</strain>
    </source>
</reference>
<dbReference type="OrthoDB" id="10686719at2759"/>